<organism evidence="1">
    <name type="scientific">Arundo donax</name>
    <name type="common">Giant reed</name>
    <name type="synonym">Donax arundinaceus</name>
    <dbReference type="NCBI Taxonomy" id="35708"/>
    <lineage>
        <taxon>Eukaryota</taxon>
        <taxon>Viridiplantae</taxon>
        <taxon>Streptophyta</taxon>
        <taxon>Embryophyta</taxon>
        <taxon>Tracheophyta</taxon>
        <taxon>Spermatophyta</taxon>
        <taxon>Magnoliopsida</taxon>
        <taxon>Liliopsida</taxon>
        <taxon>Poales</taxon>
        <taxon>Poaceae</taxon>
        <taxon>PACMAD clade</taxon>
        <taxon>Arundinoideae</taxon>
        <taxon>Arundineae</taxon>
        <taxon>Arundo</taxon>
    </lineage>
</organism>
<dbReference type="EMBL" id="GBRH01235359">
    <property type="protein sequence ID" value="JAD62536.1"/>
    <property type="molecule type" value="Transcribed_RNA"/>
</dbReference>
<reference evidence="1" key="1">
    <citation type="submission" date="2014-09" db="EMBL/GenBank/DDBJ databases">
        <authorList>
            <person name="Magalhaes I.L.F."/>
            <person name="Oliveira U."/>
            <person name="Santos F.R."/>
            <person name="Vidigal T.H.D.A."/>
            <person name="Brescovit A.D."/>
            <person name="Santos A.J."/>
        </authorList>
    </citation>
    <scope>NUCLEOTIDE SEQUENCE</scope>
    <source>
        <tissue evidence="1">Shoot tissue taken approximately 20 cm above the soil surface</tissue>
    </source>
</reference>
<name>A0A0A9BGS3_ARUDO</name>
<dbReference type="AlphaFoldDB" id="A0A0A9BGS3"/>
<evidence type="ECO:0000313" key="1">
    <source>
        <dbReference type="EMBL" id="JAD62536.1"/>
    </source>
</evidence>
<reference evidence="1" key="2">
    <citation type="journal article" date="2015" name="Data Brief">
        <title>Shoot transcriptome of the giant reed, Arundo donax.</title>
        <authorList>
            <person name="Barrero R.A."/>
            <person name="Guerrero F.D."/>
            <person name="Moolhuijzen P."/>
            <person name="Goolsby J.A."/>
            <person name="Tidwell J."/>
            <person name="Bellgard S.E."/>
            <person name="Bellgard M.I."/>
        </authorList>
    </citation>
    <scope>NUCLEOTIDE SEQUENCE</scope>
    <source>
        <tissue evidence="1">Shoot tissue taken approximately 20 cm above the soil surface</tissue>
    </source>
</reference>
<protein>
    <submittedName>
        <fullName evidence="1">Uncharacterized protein</fullName>
    </submittedName>
</protein>
<proteinExistence type="predicted"/>
<accession>A0A0A9BGS3</accession>
<sequence length="91" mass="9873">MEQLDGDDVAEIVAELTDAECYLESFEEQVPMAEPEQQVEDVVTPPLPPMVQESGTAEQLYGYQRCCCVPDAGEMASGTLGGVAWGGFYFC</sequence>